<evidence type="ECO:0000313" key="2">
    <source>
        <dbReference type="EMBL" id="KMS65023.1"/>
    </source>
</evidence>
<evidence type="ECO:0000256" key="1">
    <source>
        <dbReference type="SAM" id="MobiDB-lite"/>
    </source>
</evidence>
<dbReference type="Gramene" id="KMS65023">
    <property type="protein sequence ID" value="KMS65023"/>
    <property type="gene ID" value="BVRB_040240"/>
</dbReference>
<keyword evidence="3" id="KW-1185">Reference proteome</keyword>
<feature type="region of interest" description="Disordered" evidence="1">
    <location>
        <begin position="30"/>
        <end position="89"/>
    </location>
</feature>
<dbReference type="AlphaFoldDB" id="A0A0J7YPG2"/>
<feature type="non-terminal residue" evidence="2">
    <location>
        <position position="89"/>
    </location>
</feature>
<name>A0A0J7YPG2_BETVV</name>
<sequence>MDIFAMKASFGDQAIQSFAGGFPEKWLDLINPDNLQSPHTSSKDDTSLIKQNSASNTQAKRVVRSEARVRRISGDSSMKTLRKKCDVNR</sequence>
<protein>
    <submittedName>
        <fullName evidence="2">Uncharacterized protein</fullName>
    </submittedName>
</protein>
<gene>
    <name evidence="2" type="ORF">BVRB_040240</name>
</gene>
<evidence type="ECO:0000313" key="3">
    <source>
        <dbReference type="Proteomes" id="UP000035740"/>
    </source>
</evidence>
<feature type="compositionally biased region" description="Polar residues" evidence="1">
    <location>
        <begin position="48"/>
        <end position="59"/>
    </location>
</feature>
<dbReference type="Proteomes" id="UP000035740">
    <property type="component" value="Unassembled WGS sequence"/>
</dbReference>
<feature type="compositionally biased region" description="Basic and acidic residues" evidence="1">
    <location>
        <begin position="63"/>
        <end position="73"/>
    </location>
</feature>
<organism evidence="2 3">
    <name type="scientific">Beta vulgaris subsp. vulgaris</name>
    <name type="common">Beet</name>
    <dbReference type="NCBI Taxonomy" id="3555"/>
    <lineage>
        <taxon>Eukaryota</taxon>
        <taxon>Viridiplantae</taxon>
        <taxon>Streptophyta</taxon>
        <taxon>Embryophyta</taxon>
        <taxon>Tracheophyta</taxon>
        <taxon>Spermatophyta</taxon>
        <taxon>Magnoliopsida</taxon>
        <taxon>eudicotyledons</taxon>
        <taxon>Gunneridae</taxon>
        <taxon>Pentapetalae</taxon>
        <taxon>Caryophyllales</taxon>
        <taxon>Chenopodiaceae</taxon>
        <taxon>Betoideae</taxon>
        <taxon>Beta</taxon>
    </lineage>
</organism>
<proteinExistence type="predicted"/>
<accession>A0A0J7YPG2</accession>
<reference evidence="2 3" key="1">
    <citation type="journal article" date="2014" name="Nature">
        <title>The genome of the recently domesticated crop plant sugar beet (Beta vulgaris).</title>
        <authorList>
            <person name="Dohm J.C."/>
            <person name="Minoche A.E."/>
            <person name="Holtgrawe D."/>
            <person name="Capella-Gutierrez S."/>
            <person name="Zakrzewski F."/>
            <person name="Tafer H."/>
            <person name="Rupp O."/>
            <person name="Sorensen T.R."/>
            <person name="Stracke R."/>
            <person name="Reinhardt R."/>
            <person name="Goesmann A."/>
            <person name="Kraft T."/>
            <person name="Schulz B."/>
            <person name="Stadler P.F."/>
            <person name="Schmidt T."/>
            <person name="Gabaldon T."/>
            <person name="Lehrach H."/>
            <person name="Weisshaar B."/>
            <person name="Himmelbauer H."/>
        </authorList>
    </citation>
    <scope>NUCLEOTIDE SEQUENCE [LARGE SCALE GENOMIC DNA]</scope>
    <source>
        <tissue evidence="2">Taproot</tissue>
    </source>
</reference>
<dbReference type="EMBL" id="KQ116255">
    <property type="protein sequence ID" value="KMS65023.1"/>
    <property type="molecule type" value="Genomic_DNA"/>
</dbReference>